<dbReference type="AlphaFoldDB" id="A0A545TNG0"/>
<feature type="domain" description="Serine aminopeptidase S33" evidence="1">
    <location>
        <begin position="62"/>
        <end position="161"/>
    </location>
</feature>
<dbReference type="InterPro" id="IPR022742">
    <property type="entry name" value="Hydrolase_4"/>
</dbReference>
<gene>
    <name evidence="2" type="ORF">FKG94_11775</name>
</gene>
<dbReference type="EMBL" id="VHSG01000012">
    <property type="protein sequence ID" value="TQV78701.1"/>
    <property type="molecule type" value="Genomic_DNA"/>
</dbReference>
<reference evidence="2 3" key="1">
    <citation type="submission" date="2019-06" db="EMBL/GenBank/DDBJ databases">
        <title>Whole genome sequence for Cellvibrionaceae sp. R142.</title>
        <authorList>
            <person name="Wang G."/>
        </authorList>
    </citation>
    <scope>NUCLEOTIDE SEQUENCE [LARGE SCALE GENOMIC DNA]</scope>
    <source>
        <strain evidence="2 3">R142</strain>
    </source>
</reference>
<keyword evidence="3" id="KW-1185">Reference proteome</keyword>
<dbReference type="RefSeq" id="WP_142904490.1">
    <property type="nucleotide sequence ID" value="NZ_ML660093.1"/>
</dbReference>
<dbReference type="PANTHER" id="PTHR11005">
    <property type="entry name" value="LYSOSOMAL ACID LIPASE-RELATED"/>
    <property type="match status" value="1"/>
</dbReference>
<dbReference type="OrthoDB" id="5758827at2"/>
<dbReference type="Gene3D" id="3.40.50.1820">
    <property type="entry name" value="alpha/beta hydrolase"/>
    <property type="match status" value="1"/>
</dbReference>
<accession>A0A545TNG0</accession>
<evidence type="ECO:0000313" key="3">
    <source>
        <dbReference type="Proteomes" id="UP000319732"/>
    </source>
</evidence>
<evidence type="ECO:0000259" key="1">
    <source>
        <dbReference type="Pfam" id="PF12146"/>
    </source>
</evidence>
<name>A0A545TNG0_9GAMM</name>
<evidence type="ECO:0000313" key="2">
    <source>
        <dbReference type="EMBL" id="TQV78701.1"/>
    </source>
</evidence>
<dbReference type="SUPFAM" id="SSF53474">
    <property type="entry name" value="alpha/beta-Hydrolases"/>
    <property type="match status" value="1"/>
</dbReference>
<protein>
    <recommendedName>
        <fullName evidence="1">Serine aminopeptidase S33 domain-containing protein</fullName>
    </recommendedName>
</protein>
<sequence>MQTINWQQTQLELNDYRVNVTGGHQLQLKQCYRQAGGPPVLLLAGFLNDASLFFTPVAEGGLAQYLAAAGFDVYVAELRGKGGSWPAVNRKSETGLHEAITEDLPAHIDKIAQLRPGEPQCWIGEGLGSVLLAATYARLEQTPAPVLGMAHFAAGRYCELTSWPQTLAYMTWQWRWRLSSIASGYIKRGWRAPTRESRVSAQNWQTWQQQVDWCDPVDGFDYRRAIRRKGMPPSLYFAARNQILWGALDSTRLWIRELGNHDARLLGLGKASGNLSNYSARTMVTSAKACEDHFPQLLGWLRERGVLWQNRGVHATQSYQLAVC</sequence>
<dbReference type="Proteomes" id="UP000319732">
    <property type="component" value="Unassembled WGS sequence"/>
</dbReference>
<organism evidence="2 3">
    <name type="scientific">Exilibacterium tricleocarpae</name>
    <dbReference type="NCBI Taxonomy" id="2591008"/>
    <lineage>
        <taxon>Bacteria</taxon>
        <taxon>Pseudomonadati</taxon>
        <taxon>Pseudomonadota</taxon>
        <taxon>Gammaproteobacteria</taxon>
        <taxon>Cellvibrionales</taxon>
        <taxon>Cellvibrionaceae</taxon>
        <taxon>Exilibacterium</taxon>
    </lineage>
</organism>
<proteinExistence type="predicted"/>
<comment type="caution">
    <text evidence="2">The sequence shown here is derived from an EMBL/GenBank/DDBJ whole genome shotgun (WGS) entry which is preliminary data.</text>
</comment>
<dbReference type="Pfam" id="PF12146">
    <property type="entry name" value="Hydrolase_4"/>
    <property type="match status" value="1"/>
</dbReference>
<dbReference type="InterPro" id="IPR029058">
    <property type="entry name" value="AB_hydrolase_fold"/>
</dbReference>